<reference evidence="2" key="1">
    <citation type="submission" date="2020-02" db="EMBL/GenBank/DDBJ databases">
        <authorList>
            <person name="Meier V. D."/>
        </authorList>
    </citation>
    <scope>NUCLEOTIDE SEQUENCE</scope>
    <source>
        <strain evidence="2">AVDCRST_MAG87</strain>
    </source>
</reference>
<dbReference type="AlphaFoldDB" id="A0A6J4VMR1"/>
<sequence length="33" mass="3814">DHRSPRPPLRRCPIPSRDRARVRSDTGSDRVAM</sequence>
<proteinExistence type="predicted"/>
<dbReference type="EMBL" id="CADCWJ010000757">
    <property type="protein sequence ID" value="CAA9581755.1"/>
    <property type="molecule type" value="Genomic_DNA"/>
</dbReference>
<organism evidence="2">
    <name type="scientific">uncultured Thermomicrobiales bacterium</name>
    <dbReference type="NCBI Taxonomy" id="1645740"/>
    <lineage>
        <taxon>Bacteria</taxon>
        <taxon>Pseudomonadati</taxon>
        <taxon>Thermomicrobiota</taxon>
        <taxon>Thermomicrobia</taxon>
        <taxon>Thermomicrobiales</taxon>
        <taxon>environmental samples</taxon>
    </lineage>
</organism>
<name>A0A6J4VMR1_9BACT</name>
<evidence type="ECO:0000313" key="2">
    <source>
        <dbReference type="EMBL" id="CAA9581755.1"/>
    </source>
</evidence>
<accession>A0A6J4VMR1</accession>
<feature type="compositionally biased region" description="Basic and acidic residues" evidence="1">
    <location>
        <begin position="16"/>
        <end position="33"/>
    </location>
</feature>
<gene>
    <name evidence="2" type="ORF">AVDCRST_MAG87-3453</name>
</gene>
<evidence type="ECO:0000256" key="1">
    <source>
        <dbReference type="SAM" id="MobiDB-lite"/>
    </source>
</evidence>
<feature type="region of interest" description="Disordered" evidence="1">
    <location>
        <begin position="1"/>
        <end position="33"/>
    </location>
</feature>
<feature type="non-terminal residue" evidence="2">
    <location>
        <position position="1"/>
    </location>
</feature>
<protein>
    <submittedName>
        <fullName evidence="2">Uncharacterized protein</fullName>
    </submittedName>
</protein>
<feature type="non-terminal residue" evidence="2">
    <location>
        <position position="33"/>
    </location>
</feature>